<dbReference type="InterPro" id="IPR027417">
    <property type="entry name" value="P-loop_NTPase"/>
</dbReference>
<evidence type="ECO:0000256" key="4">
    <source>
        <dbReference type="SAM" id="MobiDB-lite"/>
    </source>
</evidence>
<dbReference type="InterPro" id="IPR015424">
    <property type="entry name" value="PyrdxlP-dep_Trfase"/>
</dbReference>
<name>A0AAU7AQ47_9ACTN</name>
<dbReference type="KEGG" id="parq:DSM112329_00630"/>
<feature type="compositionally biased region" description="Basic and acidic residues" evidence="4">
    <location>
        <begin position="184"/>
        <end position="222"/>
    </location>
</feature>
<organism evidence="6">
    <name type="scientific">Paraconexibacter sp. AEG42_29</name>
    <dbReference type="NCBI Taxonomy" id="2997339"/>
    <lineage>
        <taxon>Bacteria</taxon>
        <taxon>Bacillati</taxon>
        <taxon>Actinomycetota</taxon>
        <taxon>Thermoleophilia</taxon>
        <taxon>Solirubrobacterales</taxon>
        <taxon>Paraconexibacteraceae</taxon>
        <taxon>Paraconexibacter</taxon>
    </lineage>
</organism>
<gene>
    <name evidence="6" type="ORF">DSM112329_00630</name>
</gene>
<dbReference type="RefSeq" id="WP_354700359.1">
    <property type="nucleotide sequence ID" value="NZ_CP114014.1"/>
</dbReference>
<dbReference type="CDD" id="cd00609">
    <property type="entry name" value="AAT_like"/>
    <property type="match status" value="1"/>
</dbReference>
<comment type="cofactor">
    <cofactor evidence="1 3">
        <name>pyridoxal 5'-phosphate</name>
        <dbReference type="ChEBI" id="CHEBI:597326"/>
    </cofactor>
</comment>
<dbReference type="Gene3D" id="3.40.50.300">
    <property type="entry name" value="P-loop containing nucleotide triphosphate hydrolases"/>
    <property type="match status" value="1"/>
</dbReference>
<dbReference type="PROSITE" id="PS00105">
    <property type="entry name" value="AA_TRANSFER_CLASS_1"/>
    <property type="match status" value="1"/>
</dbReference>
<dbReference type="Gene3D" id="3.90.1150.10">
    <property type="entry name" value="Aspartate Aminotransferase, domain 1"/>
    <property type="match status" value="1"/>
</dbReference>
<reference evidence="6" key="1">
    <citation type="submission" date="2022-12" db="EMBL/GenBank/DDBJ databases">
        <title>Paraconexibacter alkalitolerans sp. nov. and Baekduia alba sp. nov., isolated from soil and emended description of the genera Paraconexibacter (Chun et al., 2020) and Baekduia (An et al., 2020).</title>
        <authorList>
            <person name="Vieira S."/>
            <person name="Huber K.J."/>
            <person name="Geppert A."/>
            <person name="Wolf J."/>
            <person name="Neumann-Schaal M."/>
            <person name="Muesken M."/>
            <person name="Overmann J."/>
        </authorList>
    </citation>
    <scope>NUCLEOTIDE SEQUENCE</scope>
    <source>
        <strain evidence="6">AEG42_29</strain>
    </source>
</reference>
<dbReference type="GO" id="GO:0030170">
    <property type="term" value="F:pyridoxal phosphate binding"/>
    <property type="evidence" value="ECO:0007669"/>
    <property type="project" value="InterPro"/>
</dbReference>
<sequence length="552" mass="56252">MSLTVVTGGTRSGKSAHAERLAAASGLPVRYVATGDASMGDRIAAHVARRPADWTTVIAGPDLAVVLGGASAAASCVLIDGLGPWIASALHHAGAFDDPGRLPAVSDAVLTSVDAAVRASRDAAAVIVVAEQAGSGVTPPDPASRAWVDLLGAATERFAAAADDVVLVVAGRPVPLAGPQDEGVADHPFRTVDPRSRPGARTDDADLRRHGDRDVRPGDADHAVNVVAGGPPAWLRAALDAALDNGAAQYPREDDAIAAVAAQHGRGTREVIPTNGGAEALWLLGPALRPRLAACVHPAFTESEAALHAHGIPVVRVQRDPERGFALEPEAVPDTADLVIVGNPASPSGTLDPASAILALRRPGRIVVVDEAFMDLVPGEPGSLAGEPLDDVIVVRSLTKVLSVPGLRAGYALAPPPVADRLRAVRPPWSANALALAALQAAAANPHELHAIAERAAGERADLHARLLDIDGVRVWPGAANFLLVGVDDGPRAVAALRGRGIAVRPAGSFPGLDERHIRVTARDPEQNALLAAALTAALTAAVAGATTGTTA</sequence>
<dbReference type="GO" id="GO:0008483">
    <property type="term" value="F:transaminase activity"/>
    <property type="evidence" value="ECO:0007669"/>
    <property type="project" value="UniProtKB-KW"/>
</dbReference>
<dbReference type="GO" id="GO:0009236">
    <property type="term" value="P:cobalamin biosynthetic process"/>
    <property type="evidence" value="ECO:0007669"/>
    <property type="project" value="InterPro"/>
</dbReference>
<dbReference type="InterPro" id="IPR003203">
    <property type="entry name" value="CobU/CobP"/>
</dbReference>
<dbReference type="Pfam" id="PF00155">
    <property type="entry name" value="Aminotran_1_2"/>
    <property type="match status" value="1"/>
</dbReference>
<keyword evidence="2" id="KW-0663">Pyridoxal phosphate</keyword>
<dbReference type="PANTHER" id="PTHR42885">
    <property type="entry name" value="HISTIDINOL-PHOSPHATE AMINOTRANSFERASE-RELATED"/>
    <property type="match status" value="1"/>
</dbReference>
<dbReference type="Pfam" id="PF02283">
    <property type="entry name" value="CobU"/>
    <property type="match status" value="1"/>
</dbReference>
<evidence type="ECO:0000259" key="5">
    <source>
        <dbReference type="Pfam" id="PF00155"/>
    </source>
</evidence>
<dbReference type="SUPFAM" id="SSF52540">
    <property type="entry name" value="P-loop containing nucleoside triphosphate hydrolases"/>
    <property type="match status" value="1"/>
</dbReference>
<feature type="domain" description="Aminotransferase class I/classII large" evidence="5">
    <location>
        <begin position="231"/>
        <end position="535"/>
    </location>
</feature>
<dbReference type="GO" id="GO:0043752">
    <property type="term" value="F:adenosylcobinamide kinase activity"/>
    <property type="evidence" value="ECO:0007669"/>
    <property type="project" value="InterPro"/>
</dbReference>
<evidence type="ECO:0000256" key="2">
    <source>
        <dbReference type="ARBA" id="ARBA00022898"/>
    </source>
</evidence>
<dbReference type="GO" id="GO:0000166">
    <property type="term" value="F:nucleotide binding"/>
    <property type="evidence" value="ECO:0007669"/>
    <property type="project" value="InterPro"/>
</dbReference>
<proteinExistence type="inferred from homology"/>
<evidence type="ECO:0000256" key="1">
    <source>
        <dbReference type="ARBA" id="ARBA00001933"/>
    </source>
</evidence>
<accession>A0AAU7AQ47</accession>
<dbReference type="InterPro" id="IPR015422">
    <property type="entry name" value="PyrdxlP-dep_Trfase_small"/>
</dbReference>
<dbReference type="InterPro" id="IPR015421">
    <property type="entry name" value="PyrdxlP-dep_Trfase_major"/>
</dbReference>
<comment type="similarity">
    <text evidence="3">Belongs to the class-I pyridoxal-phosphate-dependent aminotransferase family.</text>
</comment>
<dbReference type="PANTHER" id="PTHR42885:SF1">
    <property type="entry name" value="THREONINE-PHOSPHATE DECARBOXYLASE"/>
    <property type="match status" value="1"/>
</dbReference>
<dbReference type="EC" id="2.6.1.-" evidence="3"/>
<keyword evidence="3" id="KW-0032">Aminotransferase</keyword>
<keyword evidence="3" id="KW-0808">Transferase</keyword>
<dbReference type="EMBL" id="CP114014">
    <property type="protein sequence ID" value="XAY03808.1"/>
    <property type="molecule type" value="Genomic_DNA"/>
</dbReference>
<evidence type="ECO:0000256" key="3">
    <source>
        <dbReference type="RuleBase" id="RU000481"/>
    </source>
</evidence>
<dbReference type="InterPro" id="IPR004838">
    <property type="entry name" value="NHTrfase_class1_PyrdxlP-BS"/>
</dbReference>
<dbReference type="InterPro" id="IPR004839">
    <property type="entry name" value="Aminotransferase_I/II_large"/>
</dbReference>
<feature type="region of interest" description="Disordered" evidence="4">
    <location>
        <begin position="177"/>
        <end position="222"/>
    </location>
</feature>
<dbReference type="Gene3D" id="3.40.640.10">
    <property type="entry name" value="Type I PLP-dependent aspartate aminotransferase-like (Major domain)"/>
    <property type="match status" value="1"/>
</dbReference>
<dbReference type="AlphaFoldDB" id="A0AAU7AQ47"/>
<protein>
    <recommendedName>
        <fullName evidence="3">Aminotransferase</fullName>
        <ecNumber evidence="3">2.6.1.-</ecNumber>
    </recommendedName>
</protein>
<evidence type="ECO:0000313" key="6">
    <source>
        <dbReference type="EMBL" id="XAY03808.1"/>
    </source>
</evidence>
<dbReference type="SUPFAM" id="SSF53383">
    <property type="entry name" value="PLP-dependent transferases"/>
    <property type="match status" value="1"/>
</dbReference>